<dbReference type="PANTHER" id="PTHR33627:SF1">
    <property type="entry name" value="TRANSPOSASE"/>
    <property type="match status" value="1"/>
</dbReference>
<protein>
    <submittedName>
        <fullName evidence="3">IS701 family transposase</fullName>
    </submittedName>
</protein>
<dbReference type="InterPro" id="IPR038721">
    <property type="entry name" value="IS701-like_DDE_dom"/>
</dbReference>
<dbReference type="Pfam" id="PF13546">
    <property type="entry name" value="DDE_5"/>
    <property type="match status" value="1"/>
</dbReference>
<dbReference type="SUPFAM" id="SSF53098">
    <property type="entry name" value="Ribonuclease H-like"/>
    <property type="match status" value="1"/>
</dbReference>
<organism evidence="3 4">
    <name type="scientific">Streptomyces durocortorensis</name>
    <dbReference type="NCBI Taxonomy" id="2811104"/>
    <lineage>
        <taxon>Bacteria</taxon>
        <taxon>Bacillati</taxon>
        <taxon>Actinomycetota</taxon>
        <taxon>Actinomycetes</taxon>
        <taxon>Kitasatosporales</taxon>
        <taxon>Streptomycetaceae</taxon>
        <taxon>Streptomyces</taxon>
    </lineage>
</organism>
<sequence>MIDDVPASVWEQELEELFLRIGHRFPRVEPRRRMRDYVRGLLGPVGRKNSWQLAEFAGHPTPDGLQHLLGKSRWEADGIRNDLQGYVAEHLGTDEGILIIDDTGFVKKGTTSAGVQRQYSGTAGRTENCQIGVFAAYATTRGHALVDRELYLPKSWTDDPERCRTARIPENRPFATKNELARTMVLRAQAGPLPVTWVAADAAYGQDSRFRRFLEDASLSYVMAVPKSQQVHGPRIDHLIGQAPDEAWQRLSCGDGAKGPRLYDWAAARLPAVWEFDGDEPTRQRWMLARRSIAKPDELAYFLASAPLDATVADLVQVAGCRWKIEECFQSAKNECGLDQYEVRRYVGWHRHITLAMLAHAFLAVTAAQERQKGEPVTTHPTSWTSPRPRSAVYWQLPADVLLDRATMQCSGRDGAADTRPGPAAVTTHGAATPSRDRTGEPAPHPAPPR</sequence>
<comment type="caution">
    <text evidence="3">The sequence shown here is derived from an EMBL/GenBank/DDBJ whole genome shotgun (WGS) entry which is preliminary data.</text>
</comment>
<feature type="domain" description="Transposase IS701-like DDE" evidence="2">
    <location>
        <begin position="25"/>
        <end position="234"/>
    </location>
</feature>
<dbReference type="PANTHER" id="PTHR33627">
    <property type="entry name" value="TRANSPOSASE"/>
    <property type="match status" value="1"/>
</dbReference>
<dbReference type="InterPro" id="IPR039365">
    <property type="entry name" value="IS701-like"/>
</dbReference>
<evidence type="ECO:0000313" key="3">
    <source>
        <dbReference type="EMBL" id="MBM7053140.1"/>
    </source>
</evidence>
<accession>A0ABS2HR09</accession>
<keyword evidence="4" id="KW-1185">Reference proteome</keyword>
<proteinExistence type="predicted"/>
<dbReference type="InterPro" id="IPR012337">
    <property type="entry name" value="RNaseH-like_sf"/>
</dbReference>
<dbReference type="NCBIfam" id="NF033540">
    <property type="entry name" value="transpos_IS701"/>
    <property type="match status" value="1"/>
</dbReference>
<dbReference type="Proteomes" id="UP000712045">
    <property type="component" value="Unassembled WGS sequence"/>
</dbReference>
<reference evidence="3 4" key="1">
    <citation type="submission" date="2021-02" db="EMBL/GenBank/DDBJ databases">
        <title>Genome Streptomyces sp. RHZ10.</title>
        <authorList>
            <person name="Besaury L."/>
        </authorList>
    </citation>
    <scope>NUCLEOTIDE SEQUENCE [LARGE SCALE GENOMIC DNA]</scope>
    <source>
        <strain evidence="3 4">RHZ10</strain>
    </source>
</reference>
<dbReference type="EMBL" id="JAFEUF010000012">
    <property type="protein sequence ID" value="MBM7053140.1"/>
    <property type="molecule type" value="Genomic_DNA"/>
</dbReference>
<evidence type="ECO:0000256" key="1">
    <source>
        <dbReference type="SAM" id="MobiDB-lite"/>
    </source>
</evidence>
<evidence type="ECO:0000313" key="4">
    <source>
        <dbReference type="Proteomes" id="UP000712045"/>
    </source>
</evidence>
<name>A0ABS2HR09_9ACTN</name>
<feature type="region of interest" description="Disordered" evidence="1">
    <location>
        <begin position="411"/>
        <end position="450"/>
    </location>
</feature>
<gene>
    <name evidence="3" type="ORF">JS521_04475</name>
</gene>
<evidence type="ECO:0000259" key="2">
    <source>
        <dbReference type="Pfam" id="PF13546"/>
    </source>
</evidence>